<dbReference type="GO" id="GO:0005525">
    <property type="term" value="F:GTP binding"/>
    <property type="evidence" value="ECO:0007669"/>
    <property type="project" value="UniProtKB-KW"/>
</dbReference>
<keyword evidence="6" id="KW-1133">Transmembrane helix</keyword>
<dbReference type="Pfam" id="PF00350">
    <property type="entry name" value="Dynamin_N"/>
    <property type="match status" value="1"/>
</dbReference>
<reference evidence="14 15" key="1">
    <citation type="journal article" date="2016" name="Mol. Biol. Evol.">
        <title>Comparative Genomics of Early-Diverging Mushroom-Forming Fungi Provides Insights into the Origins of Lignocellulose Decay Capabilities.</title>
        <authorList>
            <person name="Nagy L.G."/>
            <person name="Riley R."/>
            <person name="Tritt A."/>
            <person name="Adam C."/>
            <person name="Daum C."/>
            <person name="Floudas D."/>
            <person name="Sun H."/>
            <person name="Yadav J.S."/>
            <person name="Pangilinan J."/>
            <person name="Larsson K.H."/>
            <person name="Matsuura K."/>
            <person name="Barry K."/>
            <person name="Labutti K."/>
            <person name="Kuo R."/>
            <person name="Ohm R.A."/>
            <person name="Bhattacharya S.S."/>
            <person name="Shirouzu T."/>
            <person name="Yoshinaga Y."/>
            <person name="Martin F.M."/>
            <person name="Grigoriev I.V."/>
            <person name="Hibbett D.S."/>
        </authorList>
    </citation>
    <scope>NUCLEOTIDE SEQUENCE [LARGE SCALE GENOMIC DNA]</scope>
    <source>
        <strain evidence="14 15">HHB12733</strain>
    </source>
</reference>
<keyword evidence="8" id="KW-0496">Mitochondrion</keyword>
<proteinExistence type="predicted"/>
<evidence type="ECO:0000256" key="5">
    <source>
        <dbReference type="ARBA" id="ARBA00022801"/>
    </source>
</evidence>
<evidence type="ECO:0000256" key="8">
    <source>
        <dbReference type="ARBA" id="ARBA00023128"/>
    </source>
</evidence>
<keyword evidence="7" id="KW-0175">Coiled coil</keyword>
<evidence type="ECO:0000313" key="15">
    <source>
        <dbReference type="Proteomes" id="UP000076842"/>
    </source>
</evidence>
<keyword evidence="10" id="KW-0472">Membrane</keyword>
<dbReference type="PANTHER" id="PTHR10465:SF0">
    <property type="entry name" value="SARCALUMENIN"/>
    <property type="match status" value="1"/>
</dbReference>
<dbReference type="InterPro" id="IPR027094">
    <property type="entry name" value="Mitofusin_fam"/>
</dbReference>
<dbReference type="GO" id="GO:0008053">
    <property type="term" value="P:mitochondrial fusion"/>
    <property type="evidence" value="ECO:0007669"/>
    <property type="project" value="TreeGrafter"/>
</dbReference>
<name>A0A165FU92_9BASI</name>
<dbReference type="SUPFAM" id="SSF52540">
    <property type="entry name" value="P-loop containing nucleoside triphosphate hydrolases"/>
    <property type="match status" value="1"/>
</dbReference>
<evidence type="ECO:0000256" key="9">
    <source>
        <dbReference type="ARBA" id="ARBA00023134"/>
    </source>
</evidence>
<keyword evidence="5" id="KW-0378">Hydrolase</keyword>
<evidence type="ECO:0000256" key="1">
    <source>
        <dbReference type="ARBA" id="ARBA00004374"/>
    </source>
</evidence>
<keyword evidence="9" id="KW-0342">GTP-binding</keyword>
<keyword evidence="2" id="KW-0812">Transmembrane</keyword>
<dbReference type="EMBL" id="KV423966">
    <property type="protein sequence ID" value="KZT57210.1"/>
    <property type="molecule type" value="Genomic_DNA"/>
</dbReference>
<comment type="subcellular location">
    <subcellularLocation>
        <location evidence="1">Mitochondrion outer membrane</location>
        <topology evidence="1">Multi-pass membrane protein</topology>
    </subcellularLocation>
</comment>
<keyword evidence="15" id="KW-1185">Reference proteome</keyword>
<protein>
    <recommendedName>
        <fullName evidence="13">Dynamin-type G domain-containing protein</fullName>
    </recommendedName>
</protein>
<dbReference type="FunCoup" id="A0A165FU92">
    <property type="interactions" value="40"/>
</dbReference>
<keyword evidence="3" id="KW-0547">Nucleotide-binding</keyword>
<dbReference type="GO" id="GO:0051646">
    <property type="term" value="P:mitochondrion localization"/>
    <property type="evidence" value="ECO:0007669"/>
    <property type="project" value="TreeGrafter"/>
</dbReference>
<organism evidence="14 15">
    <name type="scientific">Calocera cornea HHB12733</name>
    <dbReference type="NCBI Taxonomy" id="1353952"/>
    <lineage>
        <taxon>Eukaryota</taxon>
        <taxon>Fungi</taxon>
        <taxon>Dikarya</taxon>
        <taxon>Basidiomycota</taxon>
        <taxon>Agaricomycotina</taxon>
        <taxon>Dacrymycetes</taxon>
        <taxon>Dacrymycetales</taxon>
        <taxon>Dacrymycetaceae</taxon>
        <taxon>Calocera</taxon>
    </lineage>
</organism>
<dbReference type="STRING" id="1353952.A0A165FU92"/>
<dbReference type="OrthoDB" id="9984778at2759"/>
<gene>
    <name evidence="14" type="ORF">CALCODRAFT_517554</name>
</gene>
<sequence length="891" mass="97634">MSQSYFPAYRPLRPTPESIEDITPVATPAREGDVADLEMTKEKVDDVQQYQEHRDRLTTAIDSTTSILTDLRDFNKTSWVVRYPHLKPSSSQRPGIHPNARRSLSFADDPSTSTEVMLTPPVGGRLRRTLTTAAPSVDAEAGMEVPSAADKAPLHEDDGLVSKSDTEFHVLRLDLKLGPHGTTTSGPTLVSQLEKSSIASLLSERIASSLIHLSKLRARVQDTSSKVLVTGDLNAGKSTFVNALLRREVMPVDQQPCTTMFCEVHDAADNEGVEEVHIVKEGSTYNHTDEATFTRHTLSDLEDIVTESDAQRILKLYVNDPRDPQSSLLSNGTVNISLIDAPGLNRDSLKTTALFARQEEIDVVVFVVSAENHFTLSAKEFLWNASNEKAYLFIVVNRFDQIRDKARCKRLVLDQIRQLSPRTWEDAADLVHFVDSASVVETGEVPESFQNLEHSLRSFVLQKREKSKLLPAITFLNKILSDLDLLTSANGLVASAELQQAQDDLARARPVLEKMLAGREELDEALASVEDGMSGEAGEKAKQRLESALETVGKGQSAAPEIISLPSFPGMLQLWQYTRDVKKALLQSIDEAVKAAENDARALAVEGVAKVSTLGDAHLPLGVERSKRIFKPEAMFVVRPGHKRRSSLNAVVVGGAYGLGIGLAAQPHAVDVELRDIIDMRHYLMRFALVGSSDEGKSTMLEESDISTSAISMLSVGVGAVTMVGGKTLGARGLLEGLVRIGDLFGNAATRKWAAPIAGAVALGLTLYFVYELPNTIPRTVGRHIKTILSTTGPLPGQASSSAVEQMAFAPAHAHRISKETRKVMRLAAWDLRERFRQTVDERAAEVKAWEEVERVAQRAVEWFEECGRRAEEVRQKAGFTGQIDAPVLAQ</sequence>
<evidence type="ECO:0000256" key="6">
    <source>
        <dbReference type="ARBA" id="ARBA00022989"/>
    </source>
</evidence>
<dbReference type="PANTHER" id="PTHR10465">
    <property type="entry name" value="TRANSMEMBRANE GTPASE FZO1"/>
    <property type="match status" value="1"/>
</dbReference>
<dbReference type="FunFam" id="3.40.50.300:FF:000638">
    <property type="entry name" value="Transmembrane GTPase Fzo1, putative"/>
    <property type="match status" value="1"/>
</dbReference>
<dbReference type="PROSITE" id="PS51718">
    <property type="entry name" value="G_DYNAMIN_2"/>
    <property type="match status" value="1"/>
</dbReference>
<evidence type="ECO:0000313" key="14">
    <source>
        <dbReference type="EMBL" id="KZT57210.1"/>
    </source>
</evidence>
<evidence type="ECO:0000256" key="12">
    <source>
        <dbReference type="SAM" id="MobiDB-lite"/>
    </source>
</evidence>
<dbReference type="Gene3D" id="3.40.50.300">
    <property type="entry name" value="P-loop containing nucleotide triphosphate hydrolases"/>
    <property type="match status" value="1"/>
</dbReference>
<evidence type="ECO:0000256" key="10">
    <source>
        <dbReference type="ARBA" id="ARBA00023136"/>
    </source>
</evidence>
<dbReference type="InParanoid" id="A0A165FU92"/>
<accession>A0A165FU92</accession>
<dbReference type="InterPro" id="IPR027417">
    <property type="entry name" value="P-loop_NTPase"/>
</dbReference>
<dbReference type="GO" id="GO:0003924">
    <property type="term" value="F:GTPase activity"/>
    <property type="evidence" value="ECO:0007669"/>
    <property type="project" value="InterPro"/>
</dbReference>
<dbReference type="InterPro" id="IPR045063">
    <property type="entry name" value="Dynamin_N"/>
</dbReference>
<dbReference type="GO" id="GO:0005741">
    <property type="term" value="C:mitochondrial outer membrane"/>
    <property type="evidence" value="ECO:0007669"/>
    <property type="project" value="UniProtKB-SubCell"/>
</dbReference>
<evidence type="ECO:0000256" key="11">
    <source>
        <dbReference type="ARBA" id="ARBA00048548"/>
    </source>
</evidence>
<keyword evidence="4" id="KW-1000">Mitochondrion outer membrane</keyword>
<evidence type="ECO:0000256" key="4">
    <source>
        <dbReference type="ARBA" id="ARBA00022787"/>
    </source>
</evidence>
<dbReference type="AlphaFoldDB" id="A0A165FU92"/>
<evidence type="ECO:0000259" key="13">
    <source>
        <dbReference type="PROSITE" id="PS51718"/>
    </source>
</evidence>
<feature type="region of interest" description="Disordered" evidence="12">
    <location>
        <begin position="88"/>
        <end position="116"/>
    </location>
</feature>
<evidence type="ECO:0000256" key="2">
    <source>
        <dbReference type="ARBA" id="ARBA00022692"/>
    </source>
</evidence>
<comment type="catalytic activity">
    <reaction evidence="11">
        <text>GTP + H2O = GDP + phosphate + H(+)</text>
        <dbReference type="Rhea" id="RHEA:19669"/>
        <dbReference type="ChEBI" id="CHEBI:15377"/>
        <dbReference type="ChEBI" id="CHEBI:15378"/>
        <dbReference type="ChEBI" id="CHEBI:37565"/>
        <dbReference type="ChEBI" id="CHEBI:43474"/>
        <dbReference type="ChEBI" id="CHEBI:58189"/>
    </reaction>
</comment>
<dbReference type="InterPro" id="IPR030381">
    <property type="entry name" value="G_DYNAMIN_dom"/>
</dbReference>
<dbReference type="Proteomes" id="UP000076842">
    <property type="component" value="Unassembled WGS sequence"/>
</dbReference>
<feature type="domain" description="Dynamin-type G" evidence="13">
    <location>
        <begin position="221"/>
        <end position="490"/>
    </location>
</feature>
<evidence type="ECO:0000256" key="3">
    <source>
        <dbReference type="ARBA" id="ARBA00022741"/>
    </source>
</evidence>
<evidence type="ECO:0000256" key="7">
    <source>
        <dbReference type="ARBA" id="ARBA00023054"/>
    </source>
</evidence>